<dbReference type="InterPro" id="IPR018456">
    <property type="entry name" value="PTR2_symporter_CS"/>
</dbReference>
<comment type="similarity">
    <text evidence="2 10">Belongs to the major facilitator superfamily. Proton-dependent oligopeptide transporter (POT/PTR) (TC 2.A.17) family.</text>
</comment>
<evidence type="ECO:0000256" key="2">
    <source>
        <dbReference type="ARBA" id="ARBA00005982"/>
    </source>
</evidence>
<dbReference type="Ensembl" id="ENSGWIT00000054039.1">
    <property type="protein sequence ID" value="ENSGWIP00000050021.1"/>
    <property type="gene ID" value="ENSGWIG00000024277.1"/>
</dbReference>
<evidence type="ECO:0000256" key="11">
    <source>
        <dbReference type="SAM" id="Phobius"/>
    </source>
</evidence>
<feature type="transmembrane region" description="Helical" evidence="11">
    <location>
        <begin position="363"/>
        <end position="385"/>
    </location>
</feature>
<feature type="transmembrane region" description="Helical" evidence="11">
    <location>
        <begin position="12"/>
        <end position="36"/>
    </location>
</feature>
<dbReference type="PROSITE" id="PS01023">
    <property type="entry name" value="PTR2_2"/>
    <property type="match status" value="1"/>
</dbReference>
<keyword evidence="9 11" id="KW-0472">Membrane</keyword>
<reference evidence="12" key="3">
    <citation type="submission" date="2025-09" db="UniProtKB">
        <authorList>
            <consortium name="Ensembl"/>
        </authorList>
    </citation>
    <scope>IDENTIFICATION</scope>
</reference>
<dbReference type="Pfam" id="PF00854">
    <property type="entry name" value="PTR2"/>
    <property type="match status" value="2"/>
</dbReference>
<gene>
    <name evidence="12" type="primary">LOC114455026</name>
</gene>
<name>A0A8C5HTU7_GOUWI</name>
<organism evidence="12 13">
    <name type="scientific">Gouania willdenowi</name>
    <name type="common">Blunt-snouted clingfish</name>
    <name type="synonym">Lepadogaster willdenowi</name>
    <dbReference type="NCBI Taxonomy" id="441366"/>
    <lineage>
        <taxon>Eukaryota</taxon>
        <taxon>Metazoa</taxon>
        <taxon>Chordata</taxon>
        <taxon>Craniata</taxon>
        <taxon>Vertebrata</taxon>
        <taxon>Euteleostomi</taxon>
        <taxon>Actinopterygii</taxon>
        <taxon>Neopterygii</taxon>
        <taxon>Teleostei</taxon>
        <taxon>Neoteleostei</taxon>
        <taxon>Acanthomorphata</taxon>
        <taxon>Ovalentaria</taxon>
        <taxon>Blenniimorphae</taxon>
        <taxon>Blenniiformes</taxon>
        <taxon>Gobiesocoidei</taxon>
        <taxon>Gobiesocidae</taxon>
        <taxon>Gobiesocinae</taxon>
        <taxon>Gouania</taxon>
    </lineage>
</organism>
<feature type="transmembrane region" description="Helical" evidence="11">
    <location>
        <begin position="203"/>
        <end position="227"/>
    </location>
</feature>
<dbReference type="InterPro" id="IPR036259">
    <property type="entry name" value="MFS_trans_sf"/>
</dbReference>
<evidence type="ECO:0000256" key="7">
    <source>
        <dbReference type="ARBA" id="ARBA00022927"/>
    </source>
</evidence>
<evidence type="ECO:0000256" key="9">
    <source>
        <dbReference type="ARBA" id="ARBA00023136"/>
    </source>
</evidence>
<keyword evidence="5" id="KW-0769">Symport</keyword>
<reference evidence="12" key="2">
    <citation type="submission" date="2025-08" db="UniProtKB">
        <authorList>
            <consortium name="Ensembl"/>
        </authorList>
    </citation>
    <scope>IDENTIFICATION</scope>
</reference>
<dbReference type="SUPFAM" id="SSF103473">
    <property type="entry name" value="MFS general substrate transporter"/>
    <property type="match status" value="1"/>
</dbReference>
<evidence type="ECO:0000256" key="5">
    <source>
        <dbReference type="ARBA" id="ARBA00022847"/>
    </source>
</evidence>
<dbReference type="Gene3D" id="1.20.1250.20">
    <property type="entry name" value="MFS general substrate transporter like domains"/>
    <property type="match status" value="2"/>
</dbReference>
<feature type="transmembrane region" description="Helical" evidence="11">
    <location>
        <begin position="163"/>
        <end position="183"/>
    </location>
</feature>
<reference evidence="12" key="1">
    <citation type="submission" date="2020-06" db="EMBL/GenBank/DDBJ databases">
        <authorList>
            <consortium name="Wellcome Sanger Institute Data Sharing"/>
        </authorList>
    </citation>
    <scope>NUCLEOTIDE SEQUENCE [LARGE SCALE GENOMIC DNA]</scope>
</reference>
<keyword evidence="6" id="KW-0571">Peptide transport</keyword>
<dbReference type="GO" id="GO:0016020">
    <property type="term" value="C:membrane"/>
    <property type="evidence" value="ECO:0007669"/>
    <property type="project" value="UniProtKB-SubCell"/>
</dbReference>
<protein>
    <submittedName>
        <fullName evidence="12">Solute carrier family 15 member 1-like</fullName>
    </submittedName>
</protein>
<dbReference type="GO" id="GO:0006857">
    <property type="term" value="P:oligopeptide transport"/>
    <property type="evidence" value="ECO:0007669"/>
    <property type="project" value="InterPro"/>
</dbReference>
<evidence type="ECO:0000313" key="13">
    <source>
        <dbReference type="Proteomes" id="UP000694680"/>
    </source>
</evidence>
<feature type="transmembrane region" description="Helical" evidence="11">
    <location>
        <begin position="632"/>
        <end position="656"/>
    </location>
</feature>
<dbReference type="InterPro" id="IPR000109">
    <property type="entry name" value="POT_fam"/>
</dbReference>
<evidence type="ECO:0000256" key="8">
    <source>
        <dbReference type="ARBA" id="ARBA00022989"/>
    </source>
</evidence>
<keyword evidence="3 10" id="KW-0813">Transport</keyword>
<evidence type="ECO:0000256" key="10">
    <source>
        <dbReference type="RuleBase" id="RU003755"/>
    </source>
</evidence>
<feature type="transmembrane region" description="Helical" evidence="11">
    <location>
        <begin position="282"/>
        <end position="300"/>
    </location>
</feature>
<feature type="transmembrane region" description="Helical" evidence="11">
    <location>
        <begin position="464"/>
        <end position="481"/>
    </location>
</feature>
<dbReference type="PROSITE" id="PS01022">
    <property type="entry name" value="PTR2_1"/>
    <property type="match status" value="1"/>
</dbReference>
<accession>A0A8C5HTU7</accession>
<dbReference type="GO" id="GO:0015293">
    <property type="term" value="F:symporter activity"/>
    <property type="evidence" value="ECO:0007669"/>
    <property type="project" value="UniProtKB-KW"/>
</dbReference>
<proteinExistence type="inferred from homology"/>
<comment type="subcellular location">
    <subcellularLocation>
        <location evidence="1 10">Membrane</location>
        <topology evidence="1 10">Multi-pass membrane protein</topology>
    </subcellularLocation>
</comment>
<feature type="transmembrane region" description="Helical" evidence="11">
    <location>
        <begin position="121"/>
        <end position="142"/>
    </location>
</feature>
<feature type="transmembrane region" description="Helical" evidence="11">
    <location>
        <begin position="87"/>
        <end position="109"/>
    </location>
</feature>
<keyword evidence="13" id="KW-1185">Reference proteome</keyword>
<evidence type="ECO:0000256" key="3">
    <source>
        <dbReference type="ARBA" id="ARBA00022448"/>
    </source>
</evidence>
<feature type="transmembrane region" description="Helical" evidence="11">
    <location>
        <begin position="605"/>
        <end position="626"/>
    </location>
</feature>
<evidence type="ECO:0000256" key="1">
    <source>
        <dbReference type="ARBA" id="ARBA00004141"/>
    </source>
</evidence>
<keyword evidence="7" id="KW-0653">Protein transport</keyword>
<feature type="transmembrane region" description="Helical" evidence="11">
    <location>
        <begin position="56"/>
        <end position="75"/>
    </location>
</feature>
<evidence type="ECO:0000256" key="4">
    <source>
        <dbReference type="ARBA" id="ARBA00022692"/>
    </source>
</evidence>
<keyword evidence="8 11" id="KW-1133">Transmembrane helix</keyword>
<feature type="transmembrane region" description="Helical" evidence="11">
    <location>
        <begin position="334"/>
        <end position="351"/>
    </location>
</feature>
<dbReference type="GO" id="GO:0015031">
    <property type="term" value="P:protein transport"/>
    <property type="evidence" value="ECO:0007669"/>
    <property type="project" value="UniProtKB-KW"/>
</dbReference>
<evidence type="ECO:0000313" key="12">
    <source>
        <dbReference type="Ensembl" id="ENSGWIP00000050021.1"/>
    </source>
</evidence>
<keyword evidence="4 10" id="KW-0812">Transmembrane</keyword>
<evidence type="ECO:0000256" key="6">
    <source>
        <dbReference type="ARBA" id="ARBA00022856"/>
    </source>
</evidence>
<dbReference type="PANTHER" id="PTHR11654">
    <property type="entry name" value="OLIGOPEPTIDE TRANSPORTER-RELATED"/>
    <property type="match status" value="1"/>
</dbReference>
<dbReference type="Proteomes" id="UP000694680">
    <property type="component" value="Chromosome 21"/>
</dbReference>
<dbReference type="FunFam" id="1.20.1250.20:FF:000049">
    <property type="entry name" value="Solute carrier family 15 member 2"/>
    <property type="match status" value="1"/>
</dbReference>
<sequence length="695" mass="78063">HVQKKKKNSKEVCGYPISIFFIVVNEFCERFSYYGMRAVLVLYFKFFLRWDDDLSTSIYHTFVALCYLTPILGAIVADSWLGKFKTIIYLSIVYAIGQVAMAVSAIHDITDTDRDGTPDNMIFHVVMSMVGLFLIALGTGGIKPCVAAFGGDQFGDHQEKQRRTFFSVFYLCINGGSLLSTIITPILRAQECGIYSQQKCYSLAFGVPAALMVVALVVFIAGSGMYYKAEPQGNIMLDVSKCIGFAIKNRYRHRSKQFPKRKHWMDWAEEKYDKLLIAQIKMVLKVLFLYIPLPVFWTLFDQKGSRWTLQATTMDGNFGLLVIQPDQMQTVNPILILTLVPIMDSVVYPLIKKCGLNFTPLKRMTVGMVMAAIAFFCAAVVQLQIDKTLPVFPSSSESQLKILNMDSNPVTVGDLFQKLCAKVALIFHNSSDESTPVHYFNLQVKNHHPVSQDVSLTKQMRHTLLIPSMIISLILQLFRFINGLATAVNVSSPAVDFGLIQPLNYTTYSLVQYGKTTFTLRSGSQSCEFSKEFGYGSSYAFFIPSTLVFGPTCQESITVIEEIKPNSVHMALQIPQYFFITAGEVMFSVTGLEFSYSQAPSNMKAVLQAGWLLTVAIGNFIVLIVAEAWAEYVLFASLLIAMCVLFSIMAYFYTYIDPTEIEAQFKTMTNEDDEKHKNGEIQMLKKGSQENCSQL</sequence>
<dbReference type="AlphaFoldDB" id="A0A8C5HTU7"/>